<feature type="coiled-coil region" evidence="1">
    <location>
        <begin position="229"/>
        <end position="256"/>
    </location>
</feature>
<proteinExistence type="predicted"/>
<protein>
    <submittedName>
        <fullName evidence="2">Uncharacterized protein</fullName>
    </submittedName>
</protein>
<evidence type="ECO:0000313" key="3">
    <source>
        <dbReference type="Proteomes" id="UP000821866"/>
    </source>
</evidence>
<reference evidence="2" key="1">
    <citation type="journal article" date="2020" name="Cell">
        <title>Large-Scale Comparative Analyses of Tick Genomes Elucidate Their Genetic Diversity and Vector Capacities.</title>
        <authorList>
            <consortium name="Tick Genome and Microbiome Consortium (TIGMIC)"/>
            <person name="Jia N."/>
            <person name="Wang J."/>
            <person name="Shi W."/>
            <person name="Du L."/>
            <person name="Sun Y."/>
            <person name="Zhan W."/>
            <person name="Jiang J.F."/>
            <person name="Wang Q."/>
            <person name="Zhang B."/>
            <person name="Ji P."/>
            <person name="Bell-Sakyi L."/>
            <person name="Cui X.M."/>
            <person name="Yuan T.T."/>
            <person name="Jiang B.G."/>
            <person name="Yang W.F."/>
            <person name="Lam T.T."/>
            <person name="Chang Q.C."/>
            <person name="Ding S.J."/>
            <person name="Wang X.J."/>
            <person name="Zhu J.G."/>
            <person name="Ruan X.D."/>
            <person name="Zhao L."/>
            <person name="Wei J.T."/>
            <person name="Ye R.Z."/>
            <person name="Que T.C."/>
            <person name="Du C.H."/>
            <person name="Zhou Y.H."/>
            <person name="Cheng J.X."/>
            <person name="Dai P.F."/>
            <person name="Guo W.B."/>
            <person name="Han X.H."/>
            <person name="Huang E.J."/>
            <person name="Li L.F."/>
            <person name="Wei W."/>
            <person name="Gao Y.C."/>
            <person name="Liu J.Z."/>
            <person name="Shao H.Z."/>
            <person name="Wang X."/>
            <person name="Wang C.C."/>
            <person name="Yang T.C."/>
            <person name="Huo Q.B."/>
            <person name="Li W."/>
            <person name="Chen H.Y."/>
            <person name="Chen S.E."/>
            <person name="Zhou L.G."/>
            <person name="Ni X.B."/>
            <person name="Tian J.H."/>
            <person name="Sheng Y."/>
            <person name="Liu T."/>
            <person name="Pan Y.S."/>
            <person name="Xia L.Y."/>
            <person name="Li J."/>
            <person name="Zhao F."/>
            <person name="Cao W.C."/>
        </authorList>
    </citation>
    <scope>NUCLEOTIDE SEQUENCE</scope>
    <source>
        <strain evidence="2">Rmic-2018</strain>
    </source>
</reference>
<evidence type="ECO:0000313" key="2">
    <source>
        <dbReference type="EMBL" id="KAH8009410.1"/>
    </source>
</evidence>
<accession>A0A9J6D5T9</accession>
<name>A0A9J6D5T9_RHIMP</name>
<dbReference type="VEuPathDB" id="VectorBase:LOC119164863"/>
<organism evidence="2 3">
    <name type="scientific">Rhipicephalus microplus</name>
    <name type="common">Cattle tick</name>
    <name type="synonym">Boophilus microplus</name>
    <dbReference type="NCBI Taxonomy" id="6941"/>
    <lineage>
        <taxon>Eukaryota</taxon>
        <taxon>Metazoa</taxon>
        <taxon>Ecdysozoa</taxon>
        <taxon>Arthropoda</taxon>
        <taxon>Chelicerata</taxon>
        <taxon>Arachnida</taxon>
        <taxon>Acari</taxon>
        <taxon>Parasitiformes</taxon>
        <taxon>Ixodida</taxon>
        <taxon>Ixodoidea</taxon>
        <taxon>Ixodidae</taxon>
        <taxon>Rhipicephalinae</taxon>
        <taxon>Rhipicephalus</taxon>
        <taxon>Boophilus</taxon>
    </lineage>
</organism>
<comment type="caution">
    <text evidence="2">The sequence shown here is derived from an EMBL/GenBank/DDBJ whole genome shotgun (WGS) entry which is preliminary data.</text>
</comment>
<reference evidence="2" key="2">
    <citation type="submission" date="2021-09" db="EMBL/GenBank/DDBJ databases">
        <authorList>
            <person name="Jia N."/>
            <person name="Wang J."/>
            <person name="Shi W."/>
            <person name="Du L."/>
            <person name="Sun Y."/>
            <person name="Zhan W."/>
            <person name="Jiang J."/>
            <person name="Wang Q."/>
            <person name="Zhang B."/>
            <person name="Ji P."/>
            <person name="Sakyi L.B."/>
            <person name="Cui X."/>
            <person name="Yuan T."/>
            <person name="Jiang B."/>
            <person name="Yang W."/>
            <person name="Lam T.T.-Y."/>
            <person name="Chang Q."/>
            <person name="Ding S."/>
            <person name="Wang X."/>
            <person name="Zhu J."/>
            <person name="Ruan X."/>
            <person name="Zhao L."/>
            <person name="Wei J."/>
            <person name="Que T."/>
            <person name="Du C."/>
            <person name="Cheng J."/>
            <person name="Dai P."/>
            <person name="Han X."/>
            <person name="Huang E."/>
            <person name="Gao Y."/>
            <person name="Liu J."/>
            <person name="Shao H."/>
            <person name="Ye R."/>
            <person name="Li L."/>
            <person name="Wei W."/>
            <person name="Wang X."/>
            <person name="Wang C."/>
            <person name="Huo Q."/>
            <person name="Li W."/>
            <person name="Guo W."/>
            <person name="Chen H."/>
            <person name="Chen S."/>
            <person name="Zhou L."/>
            <person name="Zhou L."/>
            <person name="Ni X."/>
            <person name="Tian J."/>
            <person name="Zhou Y."/>
            <person name="Sheng Y."/>
            <person name="Liu T."/>
            <person name="Pan Y."/>
            <person name="Xia L."/>
            <person name="Li J."/>
            <person name="Zhao F."/>
            <person name="Cao W."/>
        </authorList>
    </citation>
    <scope>NUCLEOTIDE SEQUENCE</scope>
    <source>
        <strain evidence="2">Rmic-2018</strain>
        <tissue evidence="2">Larvae</tissue>
    </source>
</reference>
<sequence>MAYDSGGGMASDRYKLVCLILQVVAVTSKCSSSSSDVHALPSQFPDSWGVYASTNPAFQASNLSSAFITGTGYGVEWDCFYGTWHGAAVMSTASAVDIRTTSRQLFFSGSGGGMASDRYKLVCLILQVRYHFKCYRSDDRFLLLLPDPLLCACAVNSFLCWLRMLLLISGDVESNPGSQIEDMLKELLAGQQKVSQDIASLTTTVAALDSRLNTVEARTAAVADLVPRLNELESTVRDLKNTVEILDHRNDDLEKRLRRNNLIIYGLTETEKETPDQLPETVHEHINVKLGVKWENTERWHRLERKE</sequence>
<keyword evidence="3" id="KW-1185">Reference proteome</keyword>
<dbReference type="EMBL" id="JABSTU010000011">
    <property type="protein sequence ID" value="KAH8009410.1"/>
    <property type="molecule type" value="Genomic_DNA"/>
</dbReference>
<evidence type="ECO:0000256" key="1">
    <source>
        <dbReference type="SAM" id="Coils"/>
    </source>
</evidence>
<keyword evidence="1" id="KW-0175">Coiled coil</keyword>
<gene>
    <name evidence="2" type="ORF">HPB51_016689</name>
</gene>
<dbReference type="Gene3D" id="6.10.140.920">
    <property type="match status" value="1"/>
</dbReference>
<dbReference type="Proteomes" id="UP000821866">
    <property type="component" value="Chromosome 9"/>
</dbReference>
<dbReference type="AlphaFoldDB" id="A0A9J6D5T9"/>